<comment type="similarity">
    <text evidence="8">Belongs to the WUS homeobox family.</text>
</comment>
<evidence type="ECO:0000256" key="11">
    <source>
        <dbReference type="SAM" id="MobiDB-lite"/>
    </source>
</evidence>
<dbReference type="PROSITE" id="PS50071">
    <property type="entry name" value="HOMEOBOX_2"/>
    <property type="match status" value="1"/>
</dbReference>
<comment type="subcellular location">
    <subcellularLocation>
        <location evidence="1 9 10">Nucleus</location>
    </subcellularLocation>
</comment>
<reference evidence="14" key="1">
    <citation type="submission" date="2016-06" db="EMBL/GenBank/DDBJ databases">
        <title>Parallel loss of symbiosis genes in relatives of nitrogen-fixing non-legume Parasponia.</title>
        <authorList>
            <person name="Van Velzen R."/>
            <person name="Holmer R."/>
            <person name="Bu F."/>
            <person name="Rutten L."/>
            <person name="Van Zeijl A."/>
            <person name="Liu W."/>
            <person name="Santuari L."/>
            <person name="Cao Q."/>
            <person name="Sharma T."/>
            <person name="Shen D."/>
            <person name="Roswanjaya Y."/>
            <person name="Wardhani T."/>
            <person name="Kalhor M.S."/>
            <person name="Jansen J."/>
            <person name="Van den Hoogen J."/>
            <person name="Gungor B."/>
            <person name="Hartog M."/>
            <person name="Hontelez J."/>
            <person name="Verver J."/>
            <person name="Yang W.-C."/>
            <person name="Schijlen E."/>
            <person name="Repin R."/>
            <person name="Schilthuizen M."/>
            <person name="Schranz E."/>
            <person name="Heidstra R."/>
            <person name="Miyata K."/>
            <person name="Fedorova E."/>
            <person name="Kohlen W."/>
            <person name="Bisseling T."/>
            <person name="Smit S."/>
            <person name="Geurts R."/>
        </authorList>
    </citation>
    <scope>NUCLEOTIDE SEQUENCE [LARGE SCALE GENOMIC DNA]</scope>
    <source>
        <strain evidence="14">cv. RG33-2</strain>
    </source>
</reference>
<evidence type="ECO:0000256" key="1">
    <source>
        <dbReference type="ARBA" id="ARBA00004123"/>
    </source>
</evidence>
<dbReference type="InterPro" id="IPR044555">
    <property type="entry name" value="WUSCHEL-like"/>
</dbReference>
<dbReference type="InParanoid" id="A0A2P5BRP6"/>
<dbReference type="EMBL" id="JXTC01000472">
    <property type="protein sequence ID" value="PON51466.1"/>
    <property type="molecule type" value="Genomic_DNA"/>
</dbReference>
<dbReference type="SMART" id="SM00389">
    <property type="entry name" value="HOX"/>
    <property type="match status" value="1"/>
</dbReference>
<dbReference type="CDD" id="cd00086">
    <property type="entry name" value="homeodomain"/>
    <property type="match status" value="1"/>
</dbReference>
<dbReference type="Gene3D" id="1.10.10.60">
    <property type="entry name" value="Homeodomain-like"/>
    <property type="match status" value="1"/>
</dbReference>
<feature type="domain" description="Homeobox" evidence="12">
    <location>
        <begin position="27"/>
        <end position="92"/>
    </location>
</feature>
<feature type="region of interest" description="Disordered" evidence="11">
    <location>
        <begin position="1"/>
        <end position="35"/>
    </location>
</feature>
<dbReference type="GO" id="GO:0003700">
    <property type="term" value="F:DNA-binding transcription factor activity"/>
    <property type="evidence" value="ECO:0007669"/>
    <property type="project" value="InterPro"/>
</dbReference>
<organism evidence="13 14">
    <name type="scientific">Trema orientale</name>
    <name type="common">Charcoal tree</name>
    <name type="synonym">Celtis orientalis</name>
    <dbReference type="NCBI Taxonomy" id="63057"/>
    <lineage>
        <taxon>Eukaryota</taxon>
        <taxon>Viridiplantae</taxon>
        <taxon>Streptophyta</taxon>
        <taxon>Embryophyta</taxon>
        <taxon>Tracheophyta</taxon>
        <taxon>Spermatophyta</taxon>
        <taxon>Magnoliopsida</taxon>
        <taxon>eudicotyledons</taxon>
        <taxon>Gunneridae</taxon>
        <taxon>Pentapetalae</taxon>
        <taxon>rosids</taxon>
        <taxon>fabids</taxon>
        <taxon>Rosales</taxon>
        <taxon>Cannabaceae</taxon>
        <taxon>Trema</taxon>
    </lineage>
</organism>
<dbReference type="GO" id="GO:0003677">
    <property type="term" value="F:DNA binding"/>
    <property type="evidence" value="ECO:0007669"/>
    <property type="project" value="UniProtKB-UniRule"/>
</dbReference>
<dbReference type="AlphaFoldDB" id="A0A2P5BRP6"/>
<keyword evidence="14" id="KW-1185">Reference proteome</keyword>
<dbReference type="InterPro" id="IPR001356">
    <property type="entry name" value="HD"/>
</dbReference>
<accession>A0A2P5BRP6</accession>
<dbReference type="PANTHER" id="PTHR45940">
    <property type="entry name" value="WUSCHEL-RELATED HOMEOBOX 1-RELATED"/>
    <property type="match status" value="1"/>
</dbReference>
<keyword evidence="6" id="KW-0804">Transcription</keyword>
<dbReference type="FunCoup" id="A0A2P5BRP6">
    <property type="interactions" value="153"/>
</dbReference>
<feature type="compositionally biased region" description="Low complexity" evidence="11">
    <location>
        <begin position="269"/>
        <end position="278"/>
    </location>
</feature>
<feature type="region of interest" description="Disordered" evidence="11">
    <location>
        <begin position="267"/>
        <end position="290"/>
    </location>
</feature>
<dbReference type="OrthoDB" id="1896656at2759"/>
<comment type="caution">
    <text evidence="13">The sequence shown here is derived from an EMBL/GenBank/DDBJ whole genome shotgun (WGS) entry which is preliminary data.</text>
</comment>
<keyword evidence="5 9" id="KW-0371">Homeobox</keyword>
<protein>
    <submittedName>
        <fullName evidence="13">Homeodomain transcription factor</fullName>
    </submittedName>
</protein>
<evidence type="ECO:0000259" key="12">
    <source>
        <dbReference type="PROSITE" id="PS50071"/>
    </source>
</evidence>
<keyword evidence="3" id="KW-0805">Transcription regulation</keyword>
<evidence type="ECO:0000313" key="13">
    <source>
        <dbReference type="EMBL" id="PON51466.1"/>
    </source>
</evidence>
<dbReference type="GO" id="GO:0005634">
    <property type="term" value="C:nucleus"/>
    <property type="evidence" value="ECO:0007669"/>
    <property type="project" value="UniProtKB-SubCell"/>
</dbReference>
<evidence type="ECO:0000313" key="14">
    <source>
        <dbReference type="Proteomes" id="UP000237000"/>
    </source>
</evidence>
<dbReference type="FunFam" id="1.10.10.60:FF:000146">
    <property type="entry name" value="WUSCHEL-related homeobox 4"/>
    <property type="match status" value="1"/>
</dbReference>
<dbReference type="Pfam" id="PF00046">
    <property type="entry name" value="Homeodomain"/>
    <property type="match status" value="1"/>
</dbReference>
<dbReference type="GO" id="GO:0099402">
    <property type="term" value="P:plant organ development"/>
    <property type="evidence" value="ECO:0007669"/>
    <property type="project" value="InterPro"/>
</dbReference>
<dbReference type="SUPFAM" id="SSF46689">
    <property type="entry name" value="Homeodomain-like"/>
    <property type="match status" value="1"/>
</dbReference>
<evidence type="ECO:0000256" key="4">
    <source>
        <dbReference type="ARBA" id="ARBA00023125"/>
    </source>
</evidence>
<feature type="compositionally biased region" description="Low complexity" evidence="11">
    <location>
        <begin position="12"/>
        <end position="26"/>
    </location>
</feature>
<evidence type="ECO:0000256" key="9">
    <source>
        <dbReference type="PROSITE-ProRule" id="PRU00108"/>
    </source>
</evidence>
<evidence type="ECO:0000256" key="3">
    <source>
        <dbReference type="ARBA" id="ARBA00023015"/>
    </source>
</evidence>
<evidence type="ECO:0000256" key="2">
    <source>
        <dbReference type="ARBA" id="ARBA00022473"/>
    </source>
</evidence>
<evidence type="ECO:0000256" key="7">
    <source>
        <dbReference type="ARBA" id="ARBA00023242"/>
    </source>
</evidence>
<gene>
    <name evidence="13" type="primary">TorWOX2</name>
    <name evidence="13" type="ORF">TorRG33x02_311370</name>
</gene>
<evidence type="ECO:0000256" key="5">
    <source>
        <dbReference type="ARBA" id="ARBA00023155"/>
    </source>
</evidence>
<sequence length="300" mass="33121">MEGDHSNVEMNSSNSSSTSCGTCSNGAPAGSSRWNPTKEQINMLESLYKQGIRTPSAEQIQQITTRLRAFGHIEGKNVFYWFQNHKARQRQKQKQESMAYINRFVHRTTHPKFPSNSHPCPNVVCGPYYLPVVQQPHDHTGIHQQHQYPSKVPLSNSIRRRSPIRLDKLEKSSTTTRIICCAAGAGYEPVPTQAAGGILYTTDIGGSGAGGFEPARAVGSTEKLIGNSSSSCEQETLSLFPVRPTGILQGKEENSHIMAYENPATNYRSSISNPSSSSEVDQEACSSGYHDQPFYDFFSR</sequence>
<feature type="DNA-binding region" description="Homeobox" evidence="9">
    <location>
        <begin position="29"/>
        <end position="93"/>
    </location>
</feature>
<keyword evidence="2" id="KW-0217">Developmental protein</keyword>
<evidence type="ECO:0000256" key="8">
    <source>
        <dbReference type="ARBA" id="ARBA00024040"/>
    </source>
</evidence>
<keyword evidence="7 9" id="KW-0539">Nucleus</keyword>
<evidence type="ECO:0000256" key="10">
    <source>
        <dbReference type="RuleBase" id="RU000682"/>
    </source>
</evidence>
<dbReference type="Proteomes" id="UP000237000">
    <property type="component" value="Unassembled WGS sequence"/>
</dbReference>
<name>A0A2P5BRP6_TREOI</name>
<proteinExistence type="inferred from homology"/>
<dbReference type="PANTHER" id="PTHR45940:SF6">
    <property type="entry name" value="WUSCHEL-RELATED HOMEOBOX 2"/>
    <property type="match status" value="1"/>
</dbReference>
<dbReference type="STRING" id="63057.A0A2P5BRP6"/>
<evidence type="ECO:0000256" key="6">
    <source>
        <dbReference type="ARBA" id="ARBA00023163"/>
    </source>
</evidence>
<dbReference type="InterPro" id="IPR009057">
    <property type="entry name" value="Homeodomain-like_sf"/>
</dbReference>
<keyword evidence="4 9" id="KW-0238">DNA-binding</keyword>